<dbReference type="InterPro" id="IPR036830">
    <property type="entry name" value="PP_kinase_middle_dom_sf"/>
</dbReference>
<feature type="binding site" evidence="6">
    <location>
        <position position="509"/>
    </location>
    <ligand>
        <name>ATP</name>
        <dbReference type="ChEBI" id="CHEBI:30616"/>
    </ligand>
</feature>
<keyword evidence="5 6" id="KW-0067">ATP-binding</keyword>
<dbReference type="InterPro" id="IPR024953">
    <property type="entry name" value="PP_kinase_middle"/>
</dbReference>
<dbReference type="AlphaFoldDB" id="A0A1N6VT86"/>
<evidence type="ECO:0000313" key="13">
    <source>
        <dbReference type="EMBL" id="SIQ80998.1"/>
    </source>
</evidence>
<dbReference type="NCBIfam" id="NF003921">
    <property type="entry name" value="PRK05443.2-2"/>
    <property type="match status" value="1"/>
</dbReference>
<comment type="catalytic activity">
    <reaction evidence="6 7">
        <text>[phosphate](n) + ATP = [phosphate](n+1) + ADP</text>
        <dbReference type="Rhea" id="RHEA:19573"/>
        <dbReference type="Rhea" id="RHEA-COMP:9859"/>
        <dbReference type="Rhea" id="RHEA-COMP:14280"/>
        <dbReference type="ChEBI" id="CHEBI:16838"/>
        <dbReference type="ChEBI" id="CHEBI:30616"/>
        <dbReference type="ChEBI" id="CHEBI:456216"/>
        <dbReference type="EC" id="2.7.4.1"/>
    </reaction>
</comment>
<dbReference type="Proteomes" id="UP000186914">
    <property type="component" value="Unassembled WGS sequence"/>
</dbReference>
<evidence type="ECO:0000259" key="10">
    <source>
        <dbReference type="Pfam" id="PF13089"/>
    </source>
</evidence>
<evidence type="ECO:0000259" key="12">
    <source>
        <dbReference type="Pfam" id="PF17941"/>
    </source>
</evidence>
<accession>A0A1N6VT86</accession>
<evidence type="ECO:0000313" key="14">
    <source>
        <dbReference type="Proteomes" id="UP000186914"/>
    </source>
</evidence>
<keyword evidence="6" id="KW-0460">Magnesium</keyword>
<dbReference type="GO" id="GO:0008976">
    <property type="term" value="F:polyphosphate kinase activity"/>
    <property type="evidence" value="ECO:0007669"/>
    <property type="project" value="UniProtKB-UniRule"/>
</dbReference>
<dbReference type="InterPro" id="IPR036832">
    <property type="entry name" value="PPK_N_dom_sf"/>
</dbReference>
<dbReference type="SUPFAM" id="SSF143724">
    <property type="entry name" value="PHP14-like"/>
    <property type="match status" value="1"/>
</dbReference>
<evidence type="ECO:0000256" key="1">
    <source>
        <dbReference type="ARBA" id="ARBA00022553"/>
    </source>
</evidence>
<dbReference type="Pfam" id="PF17941">
    <property type="entry name" value="PP_kinase_C_1"/>
    <property type="match status" value="1"/>
</dbReference>
<gene>
    <name evidence="6" type="primary">ppk</name>
    <name evidence="13" type="ORF">SAMN05421858_0473</name>
</gene>
<dbReference type="OrthoDB" id="74512at2157"/>
<proteinExistence type="inferred from homology"/>
<evidence type="ECO:0000259" key="9">
    <source>
        <dbReference type="Pfam" id="PF02503"/>
    </source>
</evidence>
<keyword evidence="1 6" id="KW-0597">Phosphoprotein</keyword>
<evidence type="ECO:0000256" key="8">
    <source>
        <dbReference type="SAM" id="MobiDB-lite"/>
    </source>
</evidence>
<dbReference type="NCBIfam" id="TIGR03705">
    <property type="entry name" value="poly_P_kin"/>
    <property type="match status" value="1"/>
</dbReference>
<dbReference type="Pfam" id="PF13089">
    <property type="entry name" value="PP_kinase_N"/>
    <property type="match status" value="1"/>
</dbReference>
<feature type="binding site" evidence="6">
    <location>
        <position position="446"/>
    </location>
    <ligand>
        <name>Mg(2+)</name>
        <dbReference type="ChEBI" id="CHEBI:18420"/>
    </ligand>
</feature>
<feature type="region of interest" description="Disordered" evidence="8">
    <location>
        <begin position="1"/>
        <end position="49"/>
    </location>
</feature>
<dbReference type="Pfam" id="PF13090">
    <property type="entry name" value="PP_kinase_C"/>
    <property type="match status" value="1"/>
</dbReference>
<dbReference type="Pfam" id="PF02503">
    <property type="entry name" value="PP_kinase"/>
    <property type="match status" value="1"/>
</dbReference>
<feature type="active site" description="Phosphohistidine intermediate" evidence="6">
    <location>
        <position position="476"/>
    </location>
</feature>
<keyword evidence="2 6" id="KW-0808">Transferase</keyword>
<feature type="domain" description="Polyphosphate kinase middle" evidence="9">
    <location>
        <begin position="168"/>
        <end position="343"/>
    </location>
</feature>
<dbReference type="RefSeq" id="WP_084186177.1">
    <property type="nucleotide sequence ID" value="NZ_FTNO01000001.1"/>
</dbReference>
<keyword evidence="6" id="KW-0479">Metal-binding</keyword>
<sequence>MSEHDLPTDDEHSESQQERDDEKRTANNEKRTADNEKETKPKPEVDLSDPEYYLNRELSQLEFQKRVLHEALDERNPLLERVKFLSIFTTNMDEFFRKRVGGLKQQMAANVTERTPDGRTPTEQWDAILDTAREMFDQQSACYHDVIHDALADAGIHIVSYDDCSPSEQQELREYFQGSILPTLTPLTFDPAHPFPFISNLSLSLAVLTRENEDEEPTFSRVKIPGNRPRLIQVEDDSTFVLLEDVVAANLDLLFPNTEIVDCSTFRVTRNAEVGKNEEVAEDLIDMIEEVLRERRFATVVRLEVEADMPETVRNLLIEQLGIEEREVFERRAPLDFRDFMDLVKLDSPELKLDSWTPQPHPRLTSTEDHDMFEEIRSQDALVHLPYHSFDGTVQQFLDQAATDPDVLAIKLSLYRTASDSKVVQSLIEAARNGKQVAVMVELKARFDEQNNLDWGKRLEEEGIHVAYGTIGYKTHSKTALVVREEDDGVRLYSHIATGNYHSETAKTYTDLGLLTADREIGQDLTELFNFFTGHTHHEEYRKLLIAPGNMRERFTEMIRTEAELAREGRDAKIVAKMNALEDPKMVEELYRASMAGVEVDLIIRDICRLRPGLEGISETVTVYSIVGRFLEHSRIYYFENDGDPRYFIGSADWMTRNLDERVETVAPVTSPELQSELRTILDVMRDDNRKCWEMNADGSYQQRTPGDEDCRNTHHVLMERTQHLIDE</sequence>
<dbReference type="EMBL" id="FTNO01000001">
    <property type="protein sequence ID" value="SIQ80998.1"/>
    <property type="molecule type" value="Genomic_DNA"/>
</dbReference>
<dbReference type="Gene3D" id="3.30.870.10">
    <property type="entry name" value="Endonuclease Chain A"/>
    <property type="match status" value="2"/>
</dbReference>
<dbReference type="InterPro" id="IPR025200">
    <property type="entry name" value="PPK_C_dom2"/>
</dbReference>
<dbReference type="GO" id="GO:0009358">
    <property type="term" value="C:polyphosphate kinase complex"/>
    <property type="evidence" value="ECO:0007669"/>
    <property type="project" value="InterPro"/>
</dbReference>
<dbReference type="PANTHER" id="PTHR30218:SF0">
    <property type="entry name" value="POLYPHOSPHATE KINASE"/>
    <property type="match status" value="1"/>
</dbReference>
<dbReference type="PIRSF" id="PIRSF015589">
    <property type="entry name" value="PP_kinase"/>
    <property type="match status" value="1"/>
</dbReference>
<evidence type="ECO:0000256" key="7">
    <source>
        <dbReference type="RuleBase" id="RU003800"/>
    </source>
</evidence>
<organism evidence="13 14">
    <name type="scientific">Haladaptatus litoreus</name>
    <dbReference type="NCBI Taxonomy" id="553468"/>
    <lineage>
        <taxon>Archaea</taxon>
        <taxon>Methanobacteriati</taxon>
        <taxon>Methanobacteriota</taxon>
        <taxon>Stenosarchaea group</taxon>
        <taxon>Halobacteria</taxon>
        <taxon>Halobacteriales</taxon>
        <taxon>Haladaptataceae</taxon>
        <taxon>Haladaptatus</taxon>
    </lineage>
</organism>
<dbReference type="PANTHER" id="PTHR30218">
    <property type="entry name" value="POLYPHOSPHATE KINASE"/>
    <property type="match status" value="1"/>
</dbReference>
<feature type="domain" description="Polyphosphate kinase C-terminal" evidence="12">
    <location>
        <begin position="371"/>
        <end position="537"/>
    </location>
</feature>
<feature type="binding site" evidence="6">
    <location>
        <position position="633"/>
    </location>
    <ligand>
        <name>ATP</name>
        <dbReference type="ChEBI" id="CHEBI:30616"/>
    </ligand>
</feature>
<feature type="binding site" evidence="6">
    <location>
        <position position="605"/>
    </location>
    <ligand>
        <name>ATP</name>
        <dbReference type="ChEBI" id="CHEBI:30616"/>
    </ligand>
</feature>
<evidence type="ECO:0000256" key="3">
    <source>
        <dbReference type="ARBA" id="ARBA00022741"/>
    </source>
</evidence>
<comment type="PTM">
    <text evidence="6 7">An intermediate of this reaction is the autophosphorylated ppk in which a phosphate is covalently linked to a histidine residue through a N-P bond.</text>
</comment>
<comment type="similarity">
    <text evidence="6 7">Belongs to the polyphosphate kinase 1 (PPK1) family.</text>
</comment>
<protein>
    <recommendedName>
        <fullName evidence="6 7">Polyphosphate kinase</fullName>
        <ecNumber evidence="6 7">2.7.4.1</ecNumber>
    </recommendedName>
    <alternativeName>
        <fullName evidence="6">ATP-polyphosphate phosphotransferase</fullName>
    </alternativeName>
    <alternativeName>
        <fullName evidence="6">Polyphosphoric acid kinase</fullName>
    </alternativeName>
</protein>
<dbReference type="HAMAP" id="MF_00347">
    <property type="entry name" value="Polyphosphate_kinase"/>
    <property type="match status" value="1"/>
</dbReference>
<dbReference type="GO" id="GO:0006799">
    <property type="term" value="P:polyphosphate biosynthetic process"/>
    <property type="evidence" value="ECO:0007669"/>
    <property type="project" value="UniProtKB-UniRule"/>
</dbReference>
<comment type="function">
    <text evidence="6 7">Catalyzes the reversible transfer of the terminal phosphate of ATP to form a long-chain polyphosphate (polyP).</text>
</comment>
<feature type="domain" description="Polyphosphate kinase N-terminal" evidence="10">
    <location>
        <begin position="53"/>
        <end position="159"/>
    </location>
</feature>
<keyword evidence="14" id="KW-1185">Reference proteome</keyword>
<evidence type="ECO:0000256" key="5">
    <source>
        <dbReference type="ARBA" id="ARBA00022840"/>
    </source>
</evidence>
<feature type="binding site" evidence="6">
    <location>
        <position position="91"/>
    </location>
    <ligand>
        <name>ATP</name>
        <dbReference type="ChEBI" id="CHEBI:30616"/>
    </ligand>
</feature>
<evidence type="ECO:0000256" key="4">
    <source>
        <dbReference type="ARBA" id="ARBA00022777"/>
    </source>
</evidence>
<dbReference type="Gene3D" id="1.20.58.310">
    <property type="entry name" value="Polyphosphate kinase N-terminal domain"/>
    <property type="match status" value="1"/>
</dbReference>
<dbReference type="InterPro" id="IPR003414">
    <property type="entry name" value="PP_kinase"/>
</dbReference>
<name>A0A1N6VT86_9EURY</name>
<dbReference type="InterPro" id="IPR025198">
    <property type="entry name" value="PPK_N_dom"/>
</dbReference>
<keyword evidence="4 6" id="KW-0418">Kinase</keyword>
<dbReference type="GO" id="GO:0046872">
    <property type="term" value="F:metal ion binding"/>
    <property type="evidence" value="ECO:0007669"/>
    <property type="project" value="UniProtKB-KW"/>
</dbReference>
<dbReference type="SUPFAM" id="SSF140356">
    <property type="entry name" value="PPK N-terminal domain-like"/>
    <property type="match status" value="1"/>
</dbReference>
<keyword evidence="3 6" id="KW-0547">Nucleotide-binding</keyword>
<evidence type="ECO:0000256" key="2">
    <source>
        <dbReference type="ARBA" id="ARBA00022679"/>
    </source>
</evidence>
<dbReference type="NCBIfam" id="NF003917">
    <property type="entry name" value="PRK05443.1-1"/>
    <property type="match status" value="1"/>
</dbReference>
<dbReference type="SUPFAM" id="SSF56024">
    <property type="entry name" value="Phospholipase D/nuclease"/>
    <property type="match status" value="2"/>
</dbReference>
<reference evidence="14" key="1">
    <citation type="submission" date="2017-01" db="EMBL/GenBank/DDBJ databases">
        <authorList>
            <person name="Varghese N."/>
            <person name="Submissions S."/>
        </authorList>
    </citation>
    <scope>NUCLEOTIDE SEQUENCE [LARGE SCALE GENOMIC DNA]</scope>
    <source>
        <strain evidence="14">CGMCC 1.7737</strain>
    </source>
</reference>
<dbReference type="CDD" id="cd09168">
    <property type="entry name" value="PLDc_PaPPK1_C2_like"/>
    <property type="match status" value="1"/>
</dbReference>
<feature type="binding site" evidence="6">
    <location>
        <position position="416"/>
    </location>
    <ligand>
        <name>Mg(2+)</name>
        <dbReference type="ChEBI" id="CHEBI:18420"/>
    </ligand>
</feature>
<feature type="domain" description="Polyphosphate kinase C-terminal" evidence="11">
    <location>
        <begin position="544"/>
        <end position="709"/>
    </location>
</feature>
<dbReference type="GO" id="GO:0005524">
    <property type="term" value="F:ATP binding"/>
    <property type="evidence" value="ECO:0007669"/>
    <property type="project" value="UniProtKB-KW"/>
</dbReference>
<evidence type="ECO:0000259" key="11">
    <source>
        <dbReference type="Pfam" id="PF13090"/>
    </source>
</evidence>
<dbReference type="CDD" id="cd09165">
    <property type="entry name" value="PLDc_PaPPK1_C1_like"/>
    <property type="match status" value="1"/>
</dbReference>
<comment type="cofactor">
    <cofactor evidence="6">
        <name>Mg(2+)</name>
        <dbReference type="ChEBI" id="CHEBI:18420"/>
    </cofactor>
</comment>
<dbReference type="EC" id="2.7.4.1" evidence="6 7"/>
<dbReference type="Gene3D" id="3.30.1840.10">
    <property type="entry name" value="Polyphosphate kinase middle domain"/>
    <property type="match status" value="1"/>
</dbReference>
<feature type="compositionally biased region" description="Basic and acidic residues" evidence="8">
    <location>
        <begin position="1"/>
        <end position="45"/>
    </location>
</feature>
<dbReference type="InterPro" id="IPR041108">
    <property type="entry name" value="PP_kinase_C_1"/>
</dbReference>
<evidence type="ECO:0000256" key="6">
    <source>
        <dbReference type="HAMAP-Rule" id="MF_00347"/>
    </source>
</evidence>
<dbReference type="NCBIfam" id="NF003918">
    <property type="entry name" value="PRK05443.1-2"/>
    <property type="match status" value="1"/>
</dbReference>